<dbReference type="Proteomes" id="UP000030902">
    <property type="component" value="Chromosome"/>
</dbReference>
<dbReference type="InterPro" id="IPR043993">
    <property type="entry name" value="T4SS_pilin"/>
</dbReference>
<dbReference type="Pfam" id="PF18895">
    <property type="entry name" value="T4SS_pilin"/>
    <property type="match status" value="1"/>
</dbReference>
<accession>A0A6S4GQ64</accession>
<dbReference type="NCBIfam" id="NF045849">
    <property type="entry name" value="ICE_MMCAP2_0565"/>
    <property type="match status" value="1"/>
</dbReference>
<sequence>MRNITKILTVCMVMIGMFSAFAPVVSAGNGIDICAGDGSGSVYCNNKSDGEGKVNGIIGSIVQVLLTAVGVISVIMIVIGGIMFATSSGDAQKTAKARNTILYAVIGLVVSIFAAAIVNFAFSNFK</sequence>
<keyword evidence="1" id="KW-0472">Membrane</keyword>
<evidence type="ECO:0000313" key="3">
    <source>
        <dbReference type="EMBL" id="AJA06268.1"/>
    </source>
</evidence>
<keyword evidence="1" id="KW-0812">Transmembrane</keyword>
<proteinExistence type="predicted"/>
<name>A0A6S4GQ64_9BACT</name>
<feature type="signal peptide" evidence="2">
    <location>
        <begin position="1"/>
        <end position="22"/>
    </location>
</feature>
<keyword evidence="2" id="KW-0732">Signal</keyword>
<evidence type="ECO:0000256" key="1">
    <source>
        <dbReference type="SAM" id="Phobius"/>
    </source>
</evidence>
<organism evidence="3 4">
    <name type="scientific">Candidatus Nanosynbacter lyticus</name>
    <dbReference type="NCBI Taxonomy" id="2093824"/>
    <lineage>
        <taxon>Bacteria</taxon>
        <taxon>Candidatus Saccharimonadota</taxon>
        <taxon>Candidatus Saccharimonadia</taxon>
        <taxon>Candidatus Nanosynbacterales</taxon>
        <taxon>Candidatus Nanosynbacteraceae</taxon>
        <taxon>Candidatus Nanosynbacter</taxon>
    </lineage>
</organism>
<evidence type="ECO:0000313" key="4">
    <source>
        <dbReference type="Proteomes" id="UP000030902"/>
    </source>
</evidence>
<dbReference type="EMBL" id="CP007496">
    <property type="protein sequence ID" value="AJA06268.1"/>
    <property type="molecule type" value="Genomic_DNA"/>
</dbReference>
<keyword evidence="1" id="KW-1133">Transmembrane helix</keyword>
<dbReference type="KEGG" id="sox:TM7x_00090"/>
<feature type="transmembrane region" description="Helical" evidence="1">
    <location>
        <begin position="100"/>
        <end position="122"/>
    </location>
</feature>
<reference evidence="3 4" key="1">
    <citation type="journal article" date="2015" name="Proc. Natl. Acad. Sci. U.S.A.">
        <title>Cultivation of a human-associated TM7 phylotype reveals a reduced genome and epibiotic parasitic lifestyle.</title>
        <authorList>
            <person name="He X."/>
            <person name="McLean J.S."/>
            <person name="Edlund A."/>
            <person name="Yooseph S."/>
            <person name="Hall A.P."/>
            <person name="Liu S.Y."/>
            <person name="Dorrestein P.C."/>
            <person name="Esquenazi E."/>
            <person name="Hunter R.C."/>
            <person name="Cheng G."/>
            <person name="Nelson K.E."/>
            <person name="Lux R."/>
            <person name="Shi W."/>
        </authorList>
    </citation>
    <scope>NUCLEOTIDE SEQUENCE [LARGE SCALE GENOMIC DNA]</scope>
    <source>
        <strain evidence="3 4">TM7x</strain>
    </source>
</reference>
<evidence type="ECO:0000256" key="2">
    <source>
        <dbReference type="SAM" id="SignalP"/>
    </source>
</evidence>
<gene>
    <name evidence="3" type="ORF">TM7x_00090</name>
</gene>
<keyword evidence="4" id="KW-1185">Reference proteome</keyword>
<protein>
    <submittedName>
        <fullName evidence="3">Membrane protein</fullName>
    </submittedName>
</protein>
<feature type="transmembrane region" description="Helical" evidence="1">
    <location>
        <begin position="54"/>
        <end position="79"/>
    </location>
</feature>
<feature type="chain" id="PRO_5027747168" evidence="2">
    <location>
        <begin position="23"/>
        <end position="126"/>
    </location>
</feature>
<dbReference type="AlphaFoldDB" id="A0A6S4GQ64"/>